<dbReference type="Gene3D" id="2.30.29.30">
    <property type="entry name" value="Pleckstrin-homology domain (PH domain)/Phosphotyrosine-binding domain (PTB)"/>
    <property type="match status" value="1"/>
</dbReference>
<keyword evidence="1" id="KW-0053">Apoptosis</keyword>
<dbReference type="GO" id="GO:0048870">
    <property type="term" value="P:cell motility"/>
    <property type="evidence" value="ECO:0007669"/>
    <property type="project" value="TreeGrafter"/>
</dbReference>
<evidence type="ECO:0000256" key="3">
    <source>
        <dbReference type="ARBA" id="ARBA00023036"/>
    </source>
</evidence>
<dbReference type="Proteomes" id="UP000230002">
    <property type="component" value="Unassembled WGS sequence"/>
</dbReference>
<proteinExistence type="predicted"/>
<evidence type="ECO:0000313" key="8">
    <source>
        <dbReference type="Proteomes" id="UP000230002"/>
    </source>
</evidence>
<protein>
    <recommendedName>
        <fullName evidence="6">ELMO domain-containing protein</fullName>
    </recommendedName>
</protein>
<dbReference type="PROSITE" id="PS51335">
    <property type="entry name" value="ELMO"/>
    <property type="match status" value="1"/>
</dbReference>
<organism evidence="7 8">
    <name type="scientific">Ganoderma sinense ZZ0214-1</name>
    <dbReference type="NCBI Taxonomy" id="1077348"/>
    <lineage>
        <taxon>Eukaryota</taxon>
        <taxon>Fungi</taxon>
        <taxon>Dikarya</taxon>
        <taxon>Basidiomycota</taxon>
        <taxon>Agaricomycotina</taxon>
        <taxon>Agaricomycetes</taxon>
        <taxon>Polyporales</taxon>
        <taxon>Polyporaceae</taxon>
        <taxon>Ganoderma</taxon>
    </lineage>
</organism>
<keyword evidence="2" id="KW-0581">Phagocytosis</keyword>
<dbReference type="InterPro" id="IPR011993">
    <property type="entry name" value="PH-like_dom_sf"/>
</dbReference>
<dbReference type="GO" id="GO:0006915">
    <property type="term" value="P:apoptotic process"/>
    <property type="evidence" value="ECO:0007669"/>
    <property type="project" value="UniProtKB-KW"/>
</dbReference>
<dbReference type="Pfam" id="PF11841">
    <property type="entry name" value="ELMO_ARM"/>
    <property type="match status" value="1"/>
</dbReference>
<evidence type="ECO:0000259" key="6">
    <source>
        <dbReference type="PROSITE" id="PS51335"/>
    </source>
</evidence>
<dbReference type="PANTHER" id="PTHR12771">
    <property type="entry name" value="ENGULFMENT AND CELL MOTILITY"/>
    <property type="match status" value="1"/>
</dbReference>
<keyword evidence="8" id="KW-1185">Reference proteome</keyword>
<dbReference type="InterPro" id="IPR016024">
    <property type="entry name" value="ARM-type_fold"/>
</dbReference>
<name>A0A2G8RTP6_9APHY</name>
<dbReference type="Pfam" id="PF16457">
    <property type="entry name" value="PH_12"/>
    <property type="match status" value="1"/>
</dbReference>
<dbReference type="Pfam" id="PF04727">
    <property type="entry name" value="ELMO_CED12"/>
    <property type="match status" value="1"/>
</dbReference>
<reference evidence="7 8" key="1">
    <citation type="journal article" date="2015" name="Sci. Rep.">
        <title>Chromosome-level genome map provides insights into diverse defense mechanisms in the medicinal fungus Ganoderma sinense.</title>
        <authorList>
            <person name="Zhu Y."/>
            <person name="Xu J."/>
            <person name="Sun C."/>
            <person name="Zhou S."/>
            <person name="Xu H."/>
            <person name="Nelson D.R."/>
            <person name="Qian J."/>
            <person name="Song J."/>
            <person name="Luo H."/>
            <person name="Xiang L."/>
            <person name="Li Y."/>
            <person name="Xu Z."/>
            <person name="Ji A."/>
            <person name="Wang L."/>
            <person name="Lu S."/>
            <person name="Hayward A."/>
            <person name="Sun W."/>
            <person name="Li X."/>
            <person name="Schwartz D.C."/>
            <person name="Wang Y."/>
            <person name="Chen S."/>
        </authorList>
    </citation>
    <scope>NUCLEOTIDE SEQUENCE [LARGE SCALE GENOMIC DNA]</scope>
    <source>
        <strain evidence="7 8">ZZ0214-1</strain>
    </source>
</reference>
<accession>A0A2G8RTP6</accession>
<evidence type="ECO:0000256" key="1">
    <source>
        <dbReference type="ARBA" id="ARBA00022703"/>
    </source>
</evidence>
<gene>
    <name evidence="7" type="ORF">GSI_12760</name>
</gene>
<feature type="domain" description="ELMO" evidence="6">
    <location>
        <begin position="361"/>
        <end position="517"/>
    </location>
</feature>
<evidence type="ECO:0000256" key="5">
    <source>
        <dbReference type="SAM" id="MobiDB-lite"/>
    </source>
</evidence>
<comment type="caution">
    <text evidence="7">The sequence shown here is derived from an EMBL/GenBank/DDBJ whole genome shotgun (WGS) entry which is preliminary data.</text>
</comment>
<dbReference type="Gene3D" id="1.25.10.10">
    <property type="entry name" value="Leucine-rich Repeat Variant"/>
    <property type="match status" value="1"/>
</dbReference>
<dbReference type="InterPro" id="IPR050868">
    <property type="entry name" value="ELMO_domain-containing"/>
</dbReference>
<dbReference type="AlphaFoldDB" id="A0A2G8RTP6"/>
<evidence type="ECO:0000313" key="7">
    <source>
        <dbReference type="EMBL" id="PIL24873.1"/>
    </source>
</evidence>
<evidence type="ECO:0000256" key="2">
    <source>
        <dbReference type="ARBA" id="ARBA00022907"/>
    </source>
</evidence>
<dbReference type="EMBL" id="AYKW01000056">
    <property type="protein sequence ID" value="PIL24873.1"/>
    <property type="molecule type" value="Genomic_DNA"/>
</dbReference>
<comment type="function">
    <text evidence="4">Involved in cytoskeletal rearrangements required for phagocytosis of apoptotic cells and cell motility. Acts in association with DOCK1 and CRK. Was initially proposed to be required in complex with DOCK1 to activate Rac Rho small GTPases. May enhance the guanine nucleotide exchange factor (GEF) activity of DOCK1.</text>
</comment>
<sequence length="781" mass="87550">MSSYSLDEGGSSRAALPPPASTQPTNGKSGASKGGLVPTNNVTTKEGITVRTRIEPSLAVEDVIRQLCISLKLKDPPAMYALRDESDELVTNDNLRKKIKAKMNLKLVNAPAIEAAEIVEKLAQRDGKLGLALTSLRKLIREEQFANEFLQRDGLHELIDVINGSHGNTLAYALTAMQNLMELDYGWANLDNSFILKVVQILSSEQSLINVCRPATAILKKLVEADPGSASGVHAASSSKGPPSPPPGSVYRYGFDVVFEQIRKERRLLETVVSRLGSADTTMALYSMMLINSLMAHASDPRWDEFIAELERLNVRKAVIRLMSSHTIEDLTSCILDFQANMVRVTFRKKTTLIEPDFEPLQSAALQFIWESSHQQEDREDPVTAVRWRKLGFETEDIGHEFREVGVLGLDCLKCFVEKDPDYWAKVVHEQLSRPEERRCPIAKASNEVADLLSEHWAIYEPGYSTATTFQPFFLNFYKVHSLALQFFLRMWNESGSSAGDFPRLVALTRSQVKVALKQENIRPWHEVEQEFLECEYRAVRERQMQELEMEDDIMSKAPIRNLRAKLYKESFEFVRQQRIHCLLEGAWFMNGIPLATTVPRDTLKRPTRPWRFLRLDAGLKYLHYVDSAVKFPVRKGLEDLPDRIEIAMISEVATGTCAPFPHIRGDQTDLPLGASSPLLASSLSFSLLSTSGGSLADQIAPDQARWADWTDGLNMIRRDGGHVASQETELFVQALTEIGLKIKLLDLSGERVEIPSGLVAGPPPINSDFFFSDLSYDPQA</sequence>
<dbReference type="STRING" id="1077348.A0A2G8RTP6"/>
<dbReference type="GO" id="GO:0007015">
    <property type="term" value="P:actin filament organization"/>
    <property type="evidence" value="ECO:0007669"/>
    <property type="project" value="TreeGrafter"/>
</dbReference>
<dbReference type="InterPro" id="IPR011989">
    <property type="entry name" value="ARM-like"/>
</dbReference>
<dbReference type="InterPro" id="IPR001849">
    <property type="entry name" value="PH_domain"/>
</dbReference>
<keyword evidence="3" id="KW-0729">SH3-binding</keyword>
<evidence type="ECO:0000256" key="4">
    <source>
        <dbReference type="ARBA" id="ARBA00024863"/>
    </source>
</evidence>
<feature type="region of interest" description="Disordered" evidence="5">
    <location>
        <begin position="1"/>
        <end position="41"/>
    </location>
</feature>
<dbReference type="InterPro" id="IPR024574">
    <property type="entry name" value="ELMO_ARM"/>
</dbReference>
<dbReference type="SUPFAM" id="SSF48371">
    <property type="entry name" value="ARM repeat"/>
    <property type="match status" value="1"/>
</dbReference>
<dbReference type="OrthoDB" id="28413at2759"/>
<dbReference type="GO" id="GO:0017124">
    <property type="term" value="F:SH3 domain binding"/>
    <property type="evidence" value="ECO:0007669"/>
    <property type="project" value="UniProtKB-KW"/>
</dbReference>
<dbReference type="GO" id="GO:0005886">
    <property type="term" value="C:plasma membrane"/>
    <property type="evidence" value="ECO:0007669"/>
    <property type="project" value="TreeGrafter"/>
</dbReference>
<dbReference type="InterPro" id="IPR006816">
    <property type="entry name" value="ELMO_dom"/>
</dbReference>
<dbReference type="PANTHER" id="PTHR12771:SF56">
    <property type="entry name" value="CED-12"/>
    <property type="match status" value="1"/>
</dbReference>